<evidence type="ECO:0000256" key="5">
    <source>
        <dbReference type="ARBA" id="ARBA00022862"/>
    </source>
</evidence>
<evidence type="ECO:0000256" key="1">
    <source>
        <dbReference type="ARBA" id="ARBA00003330"/>
    </source>
</evidence>
<comment type="function">
    <text evidence="1">Thiol-specific peroxidase that catalyzes the reduction of hydrogen peroxide and organic hydroperoxides to water and alcohols, respectively. Plays a role in cell protection against oxidative stress by detoxifying peroxides and as sensor of hydrogen peroxide-mediated signaling events.</text>
</comment>
<evidence type="ECO:0000256" key="8">
    <source>
        <dbReference type="ARBA" id="ARBA00023284"/>
    </source>
</evidence>
<evidence type="ECO:0000256" key="3">
    <source>
        <dbReference type="ARBA" id="ARBA00013017"/>
    </source>
</evidence>
<evidence type="ECO:0000256" key="10">
    <source>
        <dbReference type="ARBA" id="ARBA00038489"/>
    </source>
</evidence>
<dbReference type="Proteomes" id="UP000292423">
    <property type="component" value="Unassembled WGS sequence"/>
</dbReference>
<dbReference type="AlphaFoldDB" id="A0A4Q7ZB88"/>
<dbReference type="GO" id="GO:0005737">
    <property type="term" value="C:cytoplasm"/>
    <property type="evidence" value="ECO:0007669"/>
    <property type="project" value="TreeGrafter"/>
</dbReference>
<keyword evidence="8" id="KW-0676">Redox-active center</keyword>
<dbReference type="EC" id="1.11.1.24" evidence="3"/>
<evidence type="ECO:0000256" key="13">
    <source>
        <dbReference type="PIRSR" id="PIRSR000239-1"/>
    </source>
</evidence>
<keyword evidence="6" id="KW-0560">Oxidoreductase</keyword>
<evidence type="ECO:0000256" key="6">
    <source>
        <dbReference type="ARBA" id="ARBA00023002"/>
    </source>
</evidence>
<dbReference type="InterPro" id="IPR024706">
    <property type="entry name" value="Peroxiredoxin_AhpC-typ"/>
</dbReference>
<dbReference type="Pfam" id="PF00578">
    <property type="entry name" value="AhpC-TSA"/>
    <property type="match status" value="1"/>
</dbReference>
<keyword evidence="16" id="KW-1185">Reference proteome</keyword>
<dbReference type="FunFam" id="3.40.30.10:FF:000007">
    <property type="entry name" value="Thioredoxin-dependent thiol peroxidase"/>
    <property type="match status" value="1"/>
</dbReference>
<feature type="active site" description="Cysteine sulfenic acid (-SOH) intermediate; for peroxidase activity" evidence="13">
    <location>
        <position position="45"/>
    </location>
</feature>
<dbReference type="PIRSF" id="PIRSF000239">
    <property type="entry name" value="AHPC"/>
    <property type="match status" value="1"/>
</dbReference>
<evidence type="ECO:0000256" key="12">
    <source>
        <dbReference type="ARBA" id="ARBA00049091"/>
    </source>
</evidence>
<dbReference type="PANTHER" id="PTHR42801">
    <property type="entry name" value="THIOREDOXIN-DEPENDENT PEROXIDE REDUCTASE"/>
    <property type="match status" value="1"/>
</dbReference>
<dbReference type="CDD" id="cd03017">
    <property type="entry name" value="PRX_BCP"/>
    <property type="match status" value="1"/>
</dbReference>
<keyword evidence="7" id="KW-1015">Disulfide bond</keyword>
<feature type="domain" description="Thioredoxin" evidence="14">
    <location>
        <begin position="3"/>
        <end position="154"/>
    </location>
</feature>
<name>A0A4Q7ZB88_9GAMM</name>
<dbReference type="GO" id="GO:0034599">
    <property type="term" value="P:cellular response to oxidative stress"/>
    <property type="evidence" value="ECO:0007669"/>
    <property type="project" value="TreeGrafter"/>
</dbReference>
<evidence type="ECO:0000313" key="15">
    <source>
        <dbReference type="EMBL" id="RZU47223.1"/>
    </source>
</evidence>
<comment type="catalytic activity">
    <reaction evidence="12">
        <text>a hydroperoxide + [thioredoxin]-dithiol = an alcohol + [thioredoxin]-disulfide + H2O</text>
        <dbReference type="Rhea" id="RHEA:62620"/>
        <dbReference type="Rhea" id="RHEA-COMP:10698"/>
        <dbReference type="Rhea" id="RHEA-COMP:10700"/>
        <dbReference type="ChEBI" id="CHEBI:15377"/>
        <dbReference type="ChEBI" id="CHEBI:29950"/>
        <dbReference type="ChEBI" id="CHEBI:30879"/>
        <dbReference type="ChEBI" id="CHEBI:35924"/>
        <dbReference type="ChEBI" id="CHEBI:50058"/>
        <dbReference type="EC" id="1.11.1.24"/>
    </reaction>
</comment>
<dbReference type="InterPro" id="IPR050924">
    <property type="entry name" value="Peroxiredoxin_BCP/PrxQ"/>
</dbReference>
<reference evidence="15 16" key="1">
    <citation type="submission" date="2019-02" db="EMBL/GenBank/DDBJ databases">
        <title>Genomic Encyclopedia of Type Strains, Phase IV (KMG-IV): sequencing the most valuable type-strain genomes for metagenomic binning, comparative biology and taxonomic classification.</title>
        <authorList>
            <person name="Goeker M."/>
        </authorList>
    </citation>
    <scope>NUCLEOTIDE SEQUENCE [LARGE SCALE GENOMIC DNA]</scope>
    <source>
        <strain evidence="15 16">DSM 105135</strain>
    </source>
</reference>
<evidence type="ECO:0000256" key="4">
    <source>
        <dbReference type="ARBA" id="ARBA00022559"/>
    </source>
</evidence>
<evidence type="ECO:0000313" key="16">
    <source>
        <dbReference type="Proteomes" id="UP000292423"/>
    </source>
</evidence>
<keyword evidence="4" id="KW-0575">Peroxidase</keyword>
<dbReference type="InterPro" id="IPR013766">
    <property type="entry name" value="Thioredoxin_domain"/>
</dbReference>
<dbReference type="PROSITE" id="PS51352">
    <property type="entry name" value="THIOREDOXIN_2"/>
    <property type="match status" value="1"/>
</dbReference>
<evidence type="ECO:0000256" key="11">
    <source>
        <dbReference type="ARBA" id="ARBA00042639"/>
    </source>
</evidence>
<gene>
    <name evidence="15" type="ORF">EV700_1618</name>
</gene>
<dbReference type="GO" id="GO:0008379">
    <property type="term" value="F:thioredoxin peroxidase activity"/>
    <property type="evidence" value="ECO:0007669"/>
    <property type="project" value="TreeGrafter"/>
</dbReference>
<proteinExistence type="inferred from homology"/>
<comment type="caution">
    <text evidence="15">The sequence shown here is derived from an EMBL/GenBank/DDBJ whole genome shotgun (WGS) entry which is preliminary data.</text>
</comment>
<organism evidence="15 16">
    <name type="scientific">Fluviicoccus keumensis</name>
    <dbReference type="NCBI Taxonomy" id="1435465"/>
    <lineage>
        <taxon>Bacteria</taxon>
        <taxon>Pseudomonadati</taxon>
        <taxon>Pseudomonadota</taxon>
        <taxon>Gammaproteobacteria</taxon>
        <taxon>Moraxellales</taxon>
        <taxon>Moraxellaceae</taxon>
        <taxon>Fluviicoccus</taxon>
    </lineage>
</organism>
<dbReference type="GO" id="GO:0045454">
    <property type="term" value="P:cell redox homeostasis"/>
    <property type="evidence" value="ECO:0007669"/>
    <property type="project" value="TreeGrafter"/>
</dbReference>
<dbReference type="SUPFAM" id="SSF52833">
    <property type="entry name" value="Thioredoxin-like"/>
    <property type="match status" value="1"/>
</dbReference>
<dbReference type="EMBL" id="SHKX01000011">
    <property type="protein sequence ID" value="RZU47223.1"/>
    <property type="molecule type" value="Genomic_DNA"/>
</dbReference>
<dbReference type="InterPro" id="IPR000866">
    <property type="entry name" value="AhpC/TSA"/>
</dbReference>
<evidence type="ECO:0000256" key="9">
    <source>
        <dbReference type="ARBA" id="ARBA00032824"/>
    </source>
</evidence>
<dbReference type="OrthoDB" id="9812811at2"/>
<keyword evidence="5" id="KW-0049">Antioxidant</keyword>
<comment type="similarity">
    <text evidence="10">Belongs to the peroxiredoxin family. BCP/PrxQ subfamily.</text>
</comment>
<comment type="subunit">
    <text evidence="2">Monomer.</text>
</comment>
<protein>
    <recommendedName>
        <fullName evidence="3">thioredoxin-dependent peroxiredoxin</fullName>
        <ecNumber evidence="3">1.11.1.24</ecNumber>
    </recommendedName>
    <alternativeName>
        <fullName evidence="9">Thioredoxin peroxidase</fullName>
    </alternativeName>
    <alternativeName>
        <fullName evidence="11">Thioredoxin-dependent peroxiredoxin Bcp</fullName>
    </alternativeName>
</protein>
<dbReference type="PANTHER" id="PTHR42801:SF4">
    <property type="entry name" value="AHPC_TSA FAMILY PROTEIN"/>
    <property type="match status" value="1"/>
</dbReference>
<sequence>MSLAIGDNLPALSVAATGNRTVELAALKGAPVVFYFYPRDATPGCTTEAQQFRDLMPEFDRLNCRVFGISRDTMTSHDRFKANECLPFDLLSDADEAMCKVFDVIRMKNMYGKQVLGLERSTFLFNAEGVLVKEWRKVKAPGHAAEVLQAVQAL</sequence>
<evidence type="ECO:0000256" key="2">
    <source>
        <dbReference type="ARBA" id="ARBA00011245"/>
    </source>
</evidence>
<dbReference type="InterPro" id="IPR036249">
    <property type="entry name" value="Thioredoxin-like_sf"/>
</dbReference>
<accession>A0A4Q7ZB88</accession>
<evidence type="ECO:0000259" key="14">
    <source>
        <dbReference type="PROSITE" id="PS51352"/>
    </source>
</evidence>
<dbReference type="Gene3D" id="3.40.30.10">
    <property type="entry name" value="Glutaredoxin"/>
    <property type="match status" value="1"/>
</dbReference>
<dbReference type="RefSeq" id="WP_130412527.1">
    <property type="nucleotide sequence ID" value="NZ_SHKX01000011.1"/>
</dbReference>
<evidence type="ECO:0000256" key="7">
    <source>
        <dbReference type="ARBA" id="ARBA00023157"/>
    </source>
</evidence>